<dbReference type="Proteomes" id="UP000002499">
    <property type="component" value="Unassembled WGS sequence"/>
</dbReference>
<evidence type="ECO:0000313" key="3">
    <source>
        <dbReference type="Proteomes" id="UP000002499"/>
    </source>
</evidence>
<accession>E9E876</accession>
<reference evidence="2 3" key="1">
    <citation type="journal article" date="2011" name="PLoS Genet.">
        <title>Genome sequencing and comparative transcriptomics of the model entomopathogenic fungi Metarhizium anisopliae and M. acridum.</title>
        <authorList>
            <person name="Gao Q."/>
            <person name="Jin K."/>
            <person name="Ying S.H."/>
            <person name="Zhang Y."/>
            <person name="Xiao G."/>
            <person name="Shang Y."/>
            <person name="Duan Z."/>
            <person name="Hu X."/>
            <person name="Xie X.Q."/>
            <person name="Zhou G."/>
            <person name="Peng G."/>
            <person name="Luo Z."/>
            <person name="Huang W."/>
            <person name="Wang B."/>
            <person name="Fang W."/>
            <person name="Wang S."/>
            <person name="Zhong Y."/>
            <person name="Ma L.J."/>
            <person name="St Leger R.J."/>
            <person name="Zhao G.P."/>
            <person name="Pei Y."/>
            <person name="Feng M.G."/>
            <person name="Xia Y."/>
            <person name="Wang C."/>
        </authorList>
    </citation>
    <scope>NUCLEOTIDE SEQUENCE [LARGE SCALE GENOMIC DNA]</scope>
    <source>
        <strain evidence="2 3">CQMa 102</strain>
    </source>
</reference>
<dbReference type="eggNOG" id="ENOG502RXAF">
    <property type="taxonomic scope" value="Eukaryota"/>
</dbReference>
<dbReference type="Pfam" id="PF14441">
    <property type="entry name" value="OTT_1508_deam"/>
    <property type="match status" value="1"/>
</dbReference>
<gene>
    <name evidence="2" type="ORF">MAC_06074</name>
</gene>
<dbReference type="EMBL" id="GL698520">
    <property type="protein sequence ID" value="EFY87826.1"/>
    <property type="molecule type" value="Genomic_DNA"/>
</dbReference>
<proteinExistence type="predicted"/>
<dbReference type="InterPro" id="IPR027796">
    <property type="entry name" value="OTT_1508_deam-like"/>
</dbReference>
<organism evidence="3">
    <name type="scientific">Metarhizium acridum (strain CQMa 102)</name>
    <dbReference type="NCBI Taxonomy" id="655827"/>
    <lineage>
        <taxon>Eukaryota</taxon>
        <taxon>Fungi</taxon>
        <taxon>Dikarya</taxon>
        <taxon>Ascomycota</taxon>
        <taxon>Pezizomycotina</taxon>
        <taxon>Sordariomycetes</taxon>
        <taxon>Hypocreomycetidae</taxon>
        <taxon>Hypocreales</taxon>
        <taxon>Clavicipitaceae</taxon>
        <taxon>Metarhizium</taxon>
    </lineage>
</organism>
<dbReference type="OrthoDB" id="4851849at2759"/>
<feature type="compositionally biased region" description="Basic and acidic residues" evidence="1">
    <location>
        <begin position="579"/>
        <end position="596"/>
    </location>
</feature>
<dbReference type="OMA" id="YLCNLFF"/>
<name>E9E876_METAQ</name>
<sequence>MVNAEQTASQVLGMLQENCGRLEHCMLPSTALVERDLIGKVGWLEQPSTLSLRKYFKQLLDYMAAPVAQMGCAESIALLYLLHSVPSQPSANPVASFLASQSKHYILPFEKERFLTSTLAFLSSIDDDPNHIPAICVQEDSQAGSLKVFIAVNEAKRGDSHSVLQDLKHGFEGIFSILSRASPTAHNDVFAAVVSMCSKRILCRLRLSGRKTPKLSMKSLLLLSLRPLAKCSSQFTEKAKRAIKLLDSWTNHQTLGRLQNVVQGVYELAQIKGVSELLDAIPNREMDPSSRRSLLNMIKKVARYRSSAMFLCRTAKKFPITQAMEAVPVTLPRSAFQNHQHRSIPSLDSFLKNSGVFYGQKRDHGQFFRLLQCSEQQASDLFVKQTRKTLSEAKIHAEMQLIFHCEIEQCAPFPRVISSSKDACFLCNAFIQMHGKFYTPRCHGRLYPGWRLPICPETTAFEQQFVDYLLAEARNSIQLLLSRRKRSVYPDPNESTVLTIPMSSSTVSCILPATTEAISNPSPELSKTASIIQGVDLSGDTSFQASHLDEEEEMFSQERPRSVQSNGVKSSLASSKSTSEAEARPENDDSRASKRETARAIGHINYLPCSAVDLVPLRLTSKDLPFHQRVTMDQMPIQLSYGMLTFLFEFGTVRHGRMSITQQDTTCVGTTAPINVWDIPTHGELKVGCSKGASRFSIFISTSAILSFEFVWCEAEAISELLAD</sequence>
<keyword evidence="3" id="KW-1185">Reference proteome</keyword>
<feature type="region of interest" description="Disordered" evidence="1">
    <location>
        <begin position="549"/>
        <end position="596"/>
    </location>
</feature>
<evidence type="ECO:0000313" key="2">
    <source>
        <dbReference type="EMBL" id="EFY87826.1"/>
    </source>
</evidence>
<evidence type="ECO:0000256" key="1">
    <source>
        <dbReference type="SAM" id="MobiDB-lite"/>
    </source>
</evidence>
<feature type="compositionally biased region" description="Low complexity" evidence="1">
    <location>
        <begin position="569"/>
        <end position="578"/>
    </location>
</feature>
<dbReference type="InParanoid" id="E9E876"/>
<dbReference type="HOGENOM" id="CLU_013219_1_0_1"/>
<dbReference type="AlphaFoldDB" id="E9E876"/>
<protein>
    <submittedName>
        <fullName evidence="2">Uncharacterized protein</fullName>
    </submittedName>
</protein>